<evidence type="ECO:0000313" key="2">
    <source>
        <dbReference type="Proteomes" id="UP001061991"/>
    </source>
</evidence>
<organism evidence="1 2">
    <name type="scientific">Phyllobacterium zundukense</name>
    <dbReference type="NCBI Taxonomy" id="1867719"/>
    <lineage>
        <taxon>Bacteria</taxon>
        <taxon>Pseudomonadati</taxon>
        <taxon>Pseudomonadota</taxon>
        <taxon>Alphaproteobacteria</taxon>
        <taxon>Hyphomicrobiales</taxon>
        <taxon>Phyllobacteriaceae</taxon>
        <taxon>Phyllobacterium</taxon>
    </lineage>
</organism>
<geneLocation type="plasmid" evidence="1 2">
    <name>p_unnamed3</name>
</geneLocation>
<sequence length="219" mass="23231">MSHRPLFFFGTTNLDFCFNVERLPTPGETVAGTPARHAGGKGANQAVAAARLGMRPKFFTRLGDDAAGHMLLDALASAGVNTEAVLVAPGEMSGSAAVIVDDDGGNMIVIAPGANAEITGPMIRDAGELIEENSIVIAEMGLPVSALEELFALRDKKGFQLVFNPAPVRPGLSSFAWKQVDFITPNETEAFELTGIELTDLAPPARLRMRSWGWGLAPR</sequence>
<protein>
    <submittedName>
        <fullName evidence="1">PfkB family carbohydrate kinase</fullName>
    </submittedName>
</protein>
<name>A0ACD4CWA8_9HYPH</name>
<gene>
    <name evidence="1" type="ORF">N8E88_02785</name>
</gene>
<dbReference type="Proteomes" id="UP001061991">
    <property type="component" value="Plasmid p_unnamed3"/>
</dbReference>
<keyword evidence="1" id="KW-0808">Transferase</keyword>
<accession>A0ACD4CWA8</accession>
<evidence type="ECO:0000313" key="1">
    <source>
        <dbReference type="EMBL" id="UXN57753.1"/>
    </source>
</evidence>
<reference evidence="1" key="1">
    <citation type="submission" date="2022-09" db="EMBL/GenBank/DDBJ databases">
        <title>Interaction between co-microsymbionts with complementary sets of symbiotic genes in legume-rhizobium systems.</title>
        <authorList>
            <person name="Safronova V."/>
            <person name="Sazanova A."/>
            <person name="Afonin A."/>
            <person name="Chirak E."/>
        </authorList>
    </citation>
    <scope>NUCLEOTIDE SEQUENCE</scope>
    <source>
        <strain evidence="1">A18/3m</strain>
    </source>
</reference>
<keyword evidence="1" id="KW-0418">Kinase</keyword>
<keyword evidence="2" id="KW-1185">Reference proteome</keyword>
<dbReference type="EMBL" id="CP104970">
    <property type="protein sequence ID" value="UXN57753.1"/>
    <property type="molecule type" value="Genomic_DNA"/>
</dbReference>
<proteinExistence type="predicted"/>
<keyword evidence="1" id="KW-0614">Plasmid</keyword>